<keyword evidence="8" id="KW-1185">Reference proteome</keyword>
<evidence type="ECO:0000256" key="6">
    <source>
        <dbReference type="SAM" id="Phobius"/>
    </source>
</evidence>
<organism evidence="7 8">
    <name type="scientific">Ectocarpus siliculosus</name>
    <name type="common">Brown alga</name>
    <name type="synonym">Conferva siliculosa</name>
    <dbReference type="NCBI Taxonomy" id="2880"/>
    <lineage>
        <taxon>Eukaryota</taxon>
        <taxon>Sar</taxon>
        <taxon>Stramenopiles</taxon>
        <taxon>Ochrophyta</taxon>
        <taxon>PX clade</taxon>
        <taxon>Phaeophyceae</taxon>
        <taxon>Ectocarpales</taxon>
        <taxon>Ectocarpaceae</taxon>
        <taxon>Ectocarpus</taxon>
    </lineage>
</organism>
<keyword evidence="4 6" id="KW-1133">Transmembrane helix</keyword>
<keyword evidence="2 6" id="KW-0812">Transmembrane</keyword>
<dbReference type="Proteomes" id="UP000002630">
    <property type="component" value="Linkage Group LG17"/>
</dbReference>
<evidence type="ECO:0000313" key="7">
    <source>
        <dbReference type="EMBL" id="CBN75474.1"/>
    </source>
</evidence>
<name>D8LUD3_ECTSI</name>
<evidence type="ECO:0000313" key="8">
    <source>
        <dbReference type="Proteomes" id="UP000002630"/>
    </source>
</evidence>
<keyword evidence="5 6" id="KW-0472">Membrane</keyword>
<comment type="subcellular location">
    <subcellularLocation>
        <location evidence="1">Endoplasmic reticulum membrane</location>
        <topology evidence="1">Multi-pass membrane protein</topology>
    </subcellularLocation>
</comment>
<proteinExistence type="predicted"/>
<dbReference type="OrthoDB" id="158286at2759"/>
<dbReference type="GO" id="GO:0005789">
    <property type="term" value="C:endoplasmic reticulum membrane"/>
    <property type="evidence" value="ECO:0007669"/>
    <property type="project" value="UniProtKB-SubCell"/>
</dbReference>
<keyword evidence="3" id="KW-0256">Endoplasmic reticulum</keyword>
<dbReference type="GO" id="GO:0070072">
    <property type="term" value="P:vacuolar proton-transporting V-type ATPase complex assembly"/>
    <property type="evidence" value="ECO:0007669"/>
    <property type="project" value="InterPro"/>
</dbReference>
<dbReference type="PANTHER" id="PTHR31394">
    <property type="entry name" value="TRANSMEMBRANE PROTEIN 199"/>
    <property type="match status" value="1"/>
</dbReference>
<dbReference type="PANTHER" id="PTHR31394:SF1">
    <property type="entry name" value="TRANSMEMBRANE PROTEIN 199"/>
    <property type="match status" value="1"/>
</dbReference>
<feature type="transmembrane region" description="Helical" evidence="6">
    <location>
        <begin position="125"/>
        <end position="144"/>
    </location>
</feature>
<dbReference type="EMBL" id="FN649742">
    <property type="protein sequence ID" value="CBN75474.1"/>
    <property type="molecule type" value="Genomic_DNA"/>
</dbReference>
<evidence type="ECO:0000256" key="1">
    <source>
        <dbReference type="ARBA" id="ARBA00004477"/>
    </source>
</evidence>
<dbReference type="OMA" id="GANMVMA"/>
<evidence type="ECO:0000256" key="3">
    <source>
        <dbReference type="ARBA" id="ARBA00022824"/>
    </source>
</evidence>
<evidence type="ECO:0000256" key="2">
    <source>
        <dbReference type="ARBA" id="ARBA00022692"/>
    </source>
</evidence>
<evidence type="ECO:0000256" key="4">
    <source>
        <dbReference type="ARBA" id="ARBA00022989"/>
    </source>
</evidence>
<feature type="transmembrane region" description="Helical" evidence="6">
    <location>
        <begin position="92"/>
        <end position="113"/>
    </location>
</feature>
<dbReference type="InterPro" id="IPR021013">
    <property type="entry name" value="ATPase_Vma12"/>
</dbReference>
<accession>D8LUD3</accession>
<evidence type="ECO:0000256" key="5">
    <source>
        <dbReference type="ARBA" id="ARBA00023136"/>
    </source>
</evidence>
<reference evidence="7 8" key="1">
    <citation type="journal article" date="2010" name="Nature">
        <title>The Ectocarpus genome and the independent evolution of multicellularity in brown algae.</title>
        <authorList>
            <person name="Cock J.M."/>
            <person name="Sterck L."/>
            <person name="Rouze P."/>
            <person name="Scornet D."/>
            <person name="Allen A.E."/>
            <person name="Amoutzias G."/>
            <person name="Anthouard V."/>
            <person name="Artiguenave F."/>
            <person name="Aury J.M."/>
            <person name="Badger J.H."/>
            <person name="Beszteri B."/>
            <person name="Billiau K."/>
            <person name="Bonnet E."/>
            <person name="Bothwell J.H."/>
            <person name="Bowler C."/>
            <person name="Boyen C."/>
            <person name="Brownlee C."/>
            <person name="Carrano C.J."/>
            <person name="Charrier B."/>
            <person name="Cho G.Y."/>
            <person name="Coelho S.M."/>
            <person name="Collen J."/>
            <person name="Corre E."/>
            <person name="Da Silva C."/>
            <person name="Delage L."/>
            <person name="Delaroque N."/>
            <person name="Dittami S.M."/>
            <person name="Doulbeau S."/>
            <person name="Elias M."/>
            <person name="Farnham G."/>
            <person name="Gachon C.M."/>
            <person name="Gschloessl B."/>
            <person name="Heesch S."/>
            <person name="Jabbari K."/>
            <person name="Jubin C."/>
            <person name="Kawai H."/>
            <person name="Kimura K."/>
            <person name="Kloareg B."/>
            <person name="Kupper F.C."/>
            <person name="Lang D."/>
            <person name="Le Bail A."/>
            <person name="Leblanc C."/>
            <person name="Lerouge P."/>
            <person name="Lohr M."/>
            <person name="Lopez P.J."/>
            <person name="Martens C."/>
            <person name="Maumus F."/>
            <person name="Michel G."/>
            <person name="Miranda-Saavedra D."/>
            <person name="Morales J."/>
            <person name="Moreau H."/>
            <person name="Motomura T."/>
            <person name="Nagasato C."/>
            <person name="Napoli C.A."/>
            <person name="Nelson D.R."/>
            <person name="Nyvall-Collen P."/>
            <person name="Peters A.F."/>
            <person name="Pommier C."/>
            <person name="Potin P."/>
            <person name="Poulain J."/>
            <person name="Quesneville H."/>
            <person name="Read B."/>
            <person name="Rensing S.A."/>
            <person name="Ritter A."/>
            <person name="Rousvoal S."/>
            <person name="Samanta M."/>
            <person name="Samson G."/>
            <person name="Schroeder D.C."/>
            <person name="Segurens B."/>
            <person name="Strittmatter M."/>
            <person name="Tonon T."/>
            <person name="Tregear J.W."/>
            <person name="Valentin K."/>
            <person name="von Dassow P."/>
            <person name="Yamagishi T."/>
            <person name="Van de Peer Y."/>
            <person name="Wincker P."/>
        </authorList>
    </citation>
    <scope>NUCLEOTIDE SEQUENCE [LARGE SCALE GENOMIC DNA]</scope>
    <source>
        <strain evidence="8">Ec32 / CCAP1310/4</strain>
    </source>
</reference>
<dbReference type="InParanoid" id="D8LUD3"/>
<dbReference type="EMBL" id="FN649232">
    <property type="protein sequence ID" value="CBN75474.1"/>
    <property type="molecule type" value="Genomic_DNA"/>
</dbReference>
<dbReference type="AlphaFoldDB" id="D8LUD3"/>
<protein>
    <submittedName>
        <fullName evidence="7">Uncharacterized protein</fullName>
    </submittedName>
</protein>
<dbReference type="Pfam" id="PF11712">
    <property type="entry name" value="Vma12"/>
    <property type="match status" value="1"/>
</dbReference>
<gene>
    <name evidence="7" type="ORF">Esi_0099_0105</name>
</gene>
<sequence length="163" mass="17938">MARGSGEGGDGHAASVGGLLGLLQGGGLVFPDARGAASAAMKHGEEKRAYQERRDRLLLLREQKEYQRMIDNIQRAPRETVRDIQASFKFQVGMGANMVVAVFTTFIISYWASKFIVGDNKSHRLVIGLVGAMFIMLVELLVFVTRSLKADEVLEDARRVRGV</sequence>